<sequence>MLAMPVRRLSRDCRSQAGRSSTQTNCVTRVNVRAFWHRDAMADKLLLRGTNLRYVLTMQLLQYGPQSVADLVDALEDQGFTTRGRPSKAISDALRWEMSHGRVQRVRHGRYRPAQMPRATEYRIRNRVLELRAAAADRAA</sequence>
<accession>A0A378W970</accession>
<evidence type="ECO:0000313" key="2">
    <source>
        <dbReference type="EMBL" id="SUA28761.1"/>
    </source>
</evidence>
<dbReference type="AlphaFoldDB" id="A0A378W970"/>
<evidence type="ECO:0000256" key="1">
    <source>
        <dbReference type="SAM" id="MobiDB-lite"/>
    </source>
</evidence>
<reference evidence="2 3" key="1">
    <citation type="submission" date="2018-06" db="EMBL/GenBank/DDBJ databases">
        <authorList>
            <consortium name="Pathogen Informatics"/>
            <person name="Doyle S."/>
        </authorList>
    </citation>
    <scope>NUCLEOTIDE SEQUENCE [LARGE SCALE GENOMIC DNA]</scope>
    <source>
        <strain evidence="2 3">NCTC4524</strain>
    </source>
</reference>
<feature type="region of interest" description="Disordered" evidence="1">
    <location>
        <begin position="1"/>
        <end position="21"/>
    </location>
</feature>
<protein>
    <submittedName>
        <fullName evidence="2">Uncharacterized protein</fullName>
    </submittedName>
</protein>
<dbReference type="EMBL" id="UGQQ01000002">
    <property type="protein sequence ID" value="SUA28761.1"/>
    <property type="molecule type" value="Genomic_DNA"/>
</dbReference>
<proteinExistence type="predicted"/>
<gene>
    <name evidence="2" type="ORF">NCTC4524_04744</name>
</gene>
<organism evidence="2 3">
    <name type="scientific">Mycolicibacterium senegalense</name>
    <dbReference type="NCBI Taxonomy" id="1796"/>
    <lineage>
        <taxon>Bacteria</taxon>
        <taxon>Bacillati</taxon>
        <taxon>Actinomycetota</taxon>
        <taxon>Actinomycetes</taxon>
        <taxon>Mycobacteriales</taxon>
        <taxon>Mycobacteriaceae</taxon>
        <taxon>Mycolicibacterium</taxon>
    </lineage>
</organism>
<evidence type="ECO:0000313" key="3">
    <source>
        <dbReference type="Proteomes" id="UP000254945"/>
    </source>
</evidence>
<dbReference type="Proteomes" id="UP000254945">
    <property type="component" value="Unassembled WGS sequence"/>
</dbReference>
<name>A0A378W970_9MYCO</name>